<reference evidence="3" key="2">
    <citation type="journal article" date="2007" name="PLoS Biol.">
        <title>Survey sequencing and comparative analysis of the elephant shark (Callorhinchus milii) genome.</title>
        <authorList>
            <person name="Venkatesh B."/>
            <person name="Kirkness E.F."/>
            <person name="Loh Y.H."/>
            <person name="Halpern A.L."/>
            <person name="Lee A.P."/>
            <person name="Johnson J."/>
            <person name="Dandona N."/>
            <person name="Viswanathan L.D."/>
            <person name="Tay A."/>
            <person name="Venter J.C."/>
            <person name="Strausberg R.L."/>
            <person name="Brenner S."/>
        </authorList>
    </citation>
    <scope>NUCLEOTIDE SEQUENCE [LARGE SCALE GENOMIC DNA]</scope>
</reference>
<dbReference type="Ensembl" id="ENSCMIT00000006669.1">
    <property type="protein sequence ID" value="ENSCMIP00000006458.1"/>
    <property type="gene ID" value="ENSCMIG00000003660.1"/>
</dbReference>
<feature type="domain" description="DUF4209" evidence="1">
    <location>
        <begin position="131"/>
        <end position="211"/>
    </location>
</feature>
<evidence type="ECO:0000313" key="2">
    <source>
        <dbReference type="Ensembl" id="ENSCMIP00000006458.1"/>
    </source>
</evidence>
<gene>
    <name evidence="2" type="primary">LOC103174097</name>
</gene>
<evidence type="ECO:0000313" key="3">
    <source>
        <dbReference type="Proteomes" id="UP000314986"/>
    </source>
</evidence>
<organism evidence="2 3">
    <name type="scientific">Callorhinchus milii</name>
    <name type="common">Ghost shark</name>
    <dbReference type="NCBI Taxonomy" id="7868"/>
    <lineage>
        <taxon>Eukaryota</taxon>
        <taxon>Metazoa</taxon>
        <taxon>Chordata</taxon>
        <taxon>Craniata</taxon>
        <taxon>Vertebrata</taxon>
        <taxon>Chondrichthyes</taxon>
        <taxon>Holocephali</taxon>
        <taxon>Chimaeriformes</taxon>
        <taxon>Callorhinchidae</taxon>
        <taxon>Callorhinchus</taxon>
    </lineage>
</organism>
<name>A0A4W3GQW9_CALMI</name>
<dbReference type="STRING" id="7868.ENSCMIP00000006458"/>
<dbReference type="GeneTree" id="ENSGT00390000001024"/>
<evidence type="ECO:0000259" key="1">
    <source>
        <dbReference type="Pfam" id="PF13910"/>
    </source>
</evidence>
<dbReference type="PANTHER" id="PTHR31701:SF2">
    <property type="entry name" value="ENDOPLASMIC RETICULUM MEMBRANE-ASSOCIATED RNA DEGRADATION PROTEIN"/>
    <property type="match status" value="1"/>
</dbReference>
<proteinExistence type="predicted"/>
<sequence length="637" mass="73758">MATVEPINTCLSSEVHYMVCTLGLDKTDRTDLETIVNVSGQICWENITSYVQTLENEQSLDFVQSVRLLGPVCKTVHLYLLSLTRKQFEDQYGLWLGWTNNKELLIEVFEAPRSSQQTAVALGLMKLTACLERALGDVYLMIGSECPFLLRDLMASQELVMVFGQGVMNILQVFLGSPRSLNLRNILWHGFAAPQEIPPMYLSMLLLLTAGLGQLLEQHLLQRTSKLEHRPCFQFTQLEDLAVFPDFNEEALKTAENLIEKSNFIMEIMLPYWREGFTAYTQQRYDDCVILLLPQMEMGLRRIFTTSNNCSNRLLTAEVNTSHLQHSDMLVQHLDNQDVNQLPLILGEPLMEILWDLLNHQAGPRIRDHLSHGELDFNVFPREIADHLITLSIVLLYRFSRDEDILESQWLTKIISSTSSYRSRFHPIGRLKQQVAGPYFVLPTTPQILILCMNEIIYNLMNQLLPHYKEAILPVHCLLTHLQPELMTKLLDVQMYSLYCPRIVLEVVALLRKVTSQCLSISEQVMSNTATRYQQWIDKSLRSRQRHNYLRMLNSIDFLHSVLNLFMLLLTVELLNVQRVSEKTSSECHHYLKFLKSMLQYTENMVTCTSPDKNKWDESWDLTKKILLKVKNFYSKS</sequence>
<reference evidence="3" key="1">
    <citation type="journal article" date="2006" name="Science">
        <title>Ancient noncoding elements conserved in the human genome.</title>
        <authorList>
            <person name="Venkatesh B."/>
            <person name="Kirkness E.F."/>
            <person name="Loh Y.H."/>
            <person name="Halpern A.L."/>
            <person name="Lee A.P."/>
            <person name="Johnson J."/>
            <person name="Dandona N."/>
            <person name="Viswanathan L.D."/>
            <person name="Tay A."/>
            <person name="Venter J.C."/>
            <person name="Strausberg R.L."/>
            <person name="Brenner S."/>
        </authorList>
    </citation>
    <scope>NUCLEOTIDE SEQUENCE [LARGE SCALE GENOMIC DNA]</scope>
</reference>
<reference evidence="3" key="3">
    <citation type="journal article" date="2014" name="Nature">
        <title>Elephant shark genome provides unique insights into gnathostome evolution.</title>
        <authorList>
            <consortium name="International Elephant Shark Genome Sequencing Consortium"/>
            <person name="Venkatesh B."/>
            <person name="Lee A.P."/>
            <person name="Ravi V."/>
            <person name="Maurya A.K."/>
            <person name="Lian M.M."/>
            <person name="Swann J.B."/>
            <person name="Ohta Y."/>
            <person name="Flajnik M.F."/>
            <person name="Sutoh Y."/>
            <person name="Kasahara M."/>
            <person name="Hoon S."/>
            <person name="Gangu V."/>
            <person name="Roy S.W."/>
            <person name="Irimia M."/>
            <person name="Korzh V."/>
            <person name="Kondrychyn I."/>
            <person name="Lim Z.W."/>
            <person name="Tay B.H."/>
            <person name="Tohari S."/>
            <person name="Kong K.W."/>
            <person name="Ho S."/>
            <person name="Lorente-Galdos B."/>
            <person name="Quilez J."/>
            <person name="Marques-Bonet T."/>
            <person name="Raney B.J."/>
            <person name="Ingham P.W."/>
            <person name="Tay A."/>
            <person name="Hillier L.W."/>
            <person name="Minx P."/>
            <person name="Boehm T."/>
            <person name="Wilson R.K."/>
            <person name="Brenner S."/>
            <person name="Warren W.C."/>
        </authorList>
    </citation>
    <scope>NUCLEOTIDE SEQUENCE [LARGE SCALE GENOMIC DNA]</scope>
</reference>
<keyword evidence="3" id="KW-1185">Reference proteome</keyword>
<protein>
    <submittedName>
        <fullName evidence="2">ER membrane associated RNA degradation</fullName>
    </submittedName>
</protein>
<dbReference type="InterPro" id="IPR025209">
    <property type="entry name" value="DUF4209"/>
</dbReference>
<dbReference type="Proteomes" id="UP000314986">
    <property type="component" value="Unassembled WGS sequence"/>
</dbReference>
<dbReference type="InParanoid" id="A0A4W3GQW9"/>
<reference evidence="2" key="4">
    <citation type="submission" date="2025-08" db="UniProtKB">
        <authorList>
            <consortium name="Ensembl"/>
        </authorList>
    </citation>
    <scope>IDENTIFICATION</scope>
</reference>
<dbReference type="InterPro" id="IPR039635">
    <property type="entry name" value="ERMARD"/>
</dbReference>
<accession>A0A4W3GQW9</accession>
<dbReference type="AlphaFoldDB" id="A0A4W3GQW9"/>
<reference evidence="2" key="5">
    <citation type="submission" date="2025-09" db="UniProtKB">
        <authorList>
            <consortium name="Ensembl"/>
        </authorList>
    </citation>
    <scope>IDENTIFICATION</scope>
</reference>
<dbReference type="Pfam" id="PF13910">
    <property type="entry name" value="DUF4209"/>
    <property type="match status" value="1"/>
</dbReference>
<dbReference type="PANTHER" id="PTHR31701">
    <property type="entry name" value="ENDOPLASMIC RETICULUM MEMBRANE-ASSOCIATED RNA DEGRADATION PROTEIN"/>
    <property type="match status" value="1"/>
</dbReference>
<dbReference type="OMA" id="QRGEVCW"/>